<feature type="transmembrane region" description="Helical" evidence="1">
    <location>
        <begin position="141"/>
        <end position="161"/>
    </location>
</feature>
<feature type="transmembrane region" description="Helical" evidence="1">
    <location>
        <begin position="109"/>
        <end position="129"/>
    </location>
</feature>
<keyword evidence="1" id="KW-0472">Membrane</keyword>
<dbReference type="Pfam" id="PF07314">
    <property type="entry name" value="Lit"/>
    <property type="match status" value="1"/>
</dbReference>
<reference evidence="2 3" key="1">
    <citation type="submission" date="2019-03" db="EMBL/GenBank/DDBJ databases">
        <title>Genomic Encyclopedia of Type Strains, Phase IV (KMG-IV): sequencing the most valuable type-strain genomes for metagenomic binning, comparative biology and taxonomic classification.</title>
        <authorList>
            <person name="Goeker M."/>
        </authorList>
    </citation>
    <scope>NUCLEOTIDE SEQUENCE [LARGE SCALE GENOMIC DNA]</scope>
    <source>
        <strain evidence="2 3">DSM 102940</strain>
    </source>
</reference>
<sequence>MEKRKLICKISRVGIVILLPITILLSILQVYALNPNFYLKEFNKYHVSEDTKIELADLNKIVVKMVDYLKDDEKNLNIQVKIKGNLSEVFGKREKEHMVDVKKLFQQGYILRNGGVLLIGISFFLIMKISKNRTKDVYKSLLGANILSVMAIGFLFILMQIDFYKYFTYFHKIFFQNDLWLLNPKTDILIQMLPLGFFIDIAMGVVGWFFCVMVIIGIIAFYKLRKVHE</sequence>
<evidence type="ECO:0000313" key="2">
    <source>
        <dbReference type="EMBL" id="TCO75178.1"/>
    </source>
</evidence>
<protein>
    <submittedName>
        <fullName evidence="2">Integral membrane protein (TIGR01906 family)</fullName>
    </submittedName>
</protein>
<dbReference type="Proteomes" id="UP000294919">
    <property type="component" value="Unassembled WGS sequence"/>
</dbReference>
<proteinExistence type="predicted"/>
<comment type="caution">
    <text evidence="2">The sequence shown here is derived from an EMBL/GenBank/DDBJ whole genome shotgun (WGS) entry which is preliminary data.</text>
</comment>
<organism evidence="2 3">
    <name type="scientific">Marinisporobacter balticus</name>
    <dbReference type="NCBI Taxonomy" id="2018667"/>
    <lineage>
        <taxon>Bacteria</taxon>
        <taxon>Bacillati</taxon>
        <taxon>Bacillota</taxon>
        <taxon>Clostridia</taxon>
        <taxon>Peptostreptococcales</taxon>
        <taxon>Thermotaleaceae</taxon>
        <taxon>Marinisporobacter</taxon>
    </lineage>
</organism>
<keyword evidence="3" id="KW-1185">Reference proteome</keyword>
<name>A0A4R2KY26_9FIRM</name>
<evidence type="ECO:0000256" key="1">
    <source>
        <dbReference type="SAM" id="Phobius"/>
    </source>
</evidence>
<dbReference type="InterPro" id="IPR010178">
    <property type="entry name" value="Lit"/>
</dbReference>
<keyword evidence="1" id="KW-1133">Transmembrane helix</keyword>
<accession>A0A4R2KY26</accession>
<feature type="transmembrane region" description="Helical" evidence="1">
    <location>
        <begin position="12"/>
        <end position="32"/>
    </location>
</feature>
<keyword evidence="1" id="KW-0812">Transmembrane</keyword>
<dbReference type="EMBL" id="SLWV01000009">
    <property type="protein sequence ID" value="TCO75178.1"/>
    <property type="molecule type" value="Genomic_DNA"/>
</dbReference>
<gene>
    <name evidence="2" type="ORF">EV214_1099</name>
</gene>
<dbReference type="RefSeq" id="WP_165916304.1">
    <property type="nucleotide sequence ID" value="NZ_SLWV01000009.1"/>
</dbReference>
<feature type="transmembrane region" description="Helical" evidence="1">
    <location>
        <begin position="201"/>
        <end position="222"/>
    </location>
</feature>
<evidence type="ECO:0000313" key="3">
    <source>
        <dbReference type="Proteomes" id="UP000294919"/>
    </source>
</evidence>
<dbReference type="AlphaFoldDB" id="A0A4R2KY26"/>
<dbReference type="NCBIfam" id="TIGR01906">
    <property type="entry name" value="integ_TIGR01906"/>
    <property type="match status" value="1"/>
</dbReference>